<sequence>MMGFLAASGKALVGGSIAILTSDSEVKIDKKVTQLDISLARVKARTCVINGDNDCKMGIPVVFFGNDIWEASQHYWEAQTLMGLSAILNYKSGGGGRDWYTRLSVPQCWGRGMTQKCDEYPFNSTEQGGKENYKAGRVSLRLVNAIHNGAAGTQLQKMYSACGLVSGSPMESAFAAIPVPEGVSDYSCPGD</sequence>
<proteinExistence type="predicted"/>
<evidence type="ECO:0000313" key="3">
    <source>
        <dbReference type="Proteomes" id="UP000000238"/>
    </source>
</evidence>
<evidence type="ECO:0000313" key="2">
    <source>
        <dbReference type="EMBL" id="ABC28921.1"/>
    </source>
</evidence>
<protein>
    <recommendedName>
        <fullName evidence="1">Deoxyribonuclease NucA/NucB domain-containing protein</fullName>
    </recommendedName>
</protein>
<gene>
    <name evidence="2" type="ordered locus">HCH_02091</name>
</gene>
<reference evidence="2 3" key="1">
    <citation type="journal article" date="2005" name="Nucleic Acids Res.">
        <title>Genomic blueprint of Hahella chejuensis, a marine microbe producing an algicidal agent.</title>
        <authorList>
            <person name="Jeong H."/>
            <person name="Yim J.H."/>
            <person name="Lee C."/>
            <person name="Choi S.-H."/>
            <person name="Park Y.K."/>
            <person name="Yoon S.H."/>
            <person name="Hur C.-G."/>
            <person name="Kang H.-Y."/>
            <person name="Kim D."/>
            <person name="Lee H.H."/>
            <person name="Park K.H."/>
            <person name="Park S.-H."/>
            <person name="Park H.-S."/>
            <person name="Lee H.K."/>
            <person name="Oh T.K."/>
            <person name="Kim J.F."/>
        </authorList>
    </citation>
    <scope>NUCLEOTIDE SEQUENCE [LARGE SCALE GENOMIC DNA]</scope>
    <source>
        <strain evidence="2 3">KCTC 2396</strain>
    </source>
</reference>
<dbReference type="InterPro" id="IPR029476">
    <property type="entry name" value="DNase_NucA_NucB"/>
</dbReference>
<dbReference type="AlphaFoldDB" id="Q2SKA3"/>
<dbReference type="eggNOG" id="COG3209">
    <property type="taxonomic scope" value="Bacteria"/>
</dbReference>
<dbReference type="Proteomes" id="UP000000238">
    <property type="component" value="Chromosome"/>
</dbReference>
<feature type="domain" description="Deoxyribonuclease NucA/NucB" evidence="1">
    <location>
        <begin position="113"/>
        <end position="167"/>
    </location>
</feature>
<evidence type="ECO:0000259" key="1">
    <source>
        <dbReference type="Pfam" id="PF14040"/>
    </source>
</evidence>
<dbReference type="HOGENOM" id="CLU_1419700_0_0_6"/>
<dbReference type="Pfam" id="PF14040">
    <property type="entry name" value="DNase_NucA_NucB"/>
    <property type="match status" value="1"/>
</dbReference>
<dbReference type="EMBL" id="CP000155">
    <property type="protein sequence ID" value="ABC28921.1"/>
    <property type="molecule type" value="Genomic_DNA"/>
</dbReference>
<dbReference type="KEGG" id="hch:HCH_02091"/>
<keyword evidence="3" id="KW-1185">Reference proteome</keyword>
<accession>Q2SKA3</accession>
<organism evidence="2 3">
    <name type="scientific">Hahella chejuensis (strain KCTC 2396)</name>
    <dbReference type="NCBI Taxonomy" id="349521"/>
    <lineage>
        <taxon>Bacteria</taxon>
        <taxon>Pseudomonadati</taxon>
        <taxon>Pseudomonadota</taxon>
        <taxon>Gammaproteobacteria</taxon>
        <taxon>Oceanospirillales</taxon>
        <taxon>Hahellaceae</taxon>
        <taxon>Hahella</taxon>
    </lineage>
</organism>
<name>Q2SKA3_HAHCH</name>